<feature type="transmembrane region" description="Helical" evidence="1">
    <location>
        <begin position="21"/>
        <end position="41"/>
    </location>
</feature>
<evidence type="ECO:0000313" key="3">
    <source>
        <dbReference type="Proteomes" id="UP000192746"/>
    </source>
</evidence>
<comment type="caution">
    <text evidence="2">The sequence shown here is derived from an EMBL/GenBank/DDBJ whole genome shotgun (WGS) entry which is preliminary data.</text>
</comment>
<gene>
    <name evidence="2" type="ORF">IIF7_07196</name>
</gene>
<keyword evidence="1" id="KW-0812">Transmembrane</keyword>
<proteinExistence type="predicted"/>
<dbReference type="RefSeq" id="WP_084840997.1">
    <property type="nucleotide sequence ID" value="NZ_ARYN01000005.1"/>
</dbReference>
<dbReference type="OrthoDB" id="9835919at2"/>
<evidence type="ECO:0000313" key="2">
    <source>
        <dbReference type="EMBL" id="ORL46337.1"/>
    </source>
</evidence>
<dbReference type="Proteomes" id="UP000192746">
    <property type="component" value="Unassembled WGS sequence"/>
</dbReference>
<dbReference type="AlphaFoldDB" id="A0A1Y1T5L0"/>
<dbReference type="EMBL" id="ARYN01000005">
    <property type="protein sequence ID" value="ORL46337.1"/>
    <property type="molecule type" value="Genomic_DNA"/>
</dbReference>
<evidence type="ECO:0000256" key="1">
    <source>
        <dbReference type="SAM" id="Phobius"/>
    </source>
</evidence>
<feature type="transmembrane region" description="Helical" evidence="1">
    <location>
        <begin position="47"/>
        <end position="69"/>
    </location>
</feature>
<organism evidence="2 3">
    <name type="scientific">Zunongwangia atlantica 22II14-10F7</name>
    <dbReference type="NCBI Taxonomy" id="1185767"/>
    <lineage>
        <taxon>Bacteria</taxon>
        <taxon>Pseudomonadati</taxon>
        <taxon>Bacteroidota</taxon>
        <taxon>Flavobacteriia</taxon>
        <taxon>Flavobacteriales</taxon>
        <taxon>Flavobacteriaceae</taxon>
        <taxon>Zunongwangia</taxon>
    </lineage>
</organism>
<reference evidence="2 3" key="1">
    <citation type="submission" date="2013-04" db="EMBL/GenBank/DDBJ databases">
        <title>Zunongwangia sp. 22II14-10F7 Genome Sequencing.</title>
        <authorList>
            <person name="Lai Q."/>
            <person name="Shao Z."/>
        </authorList>
    </citation>
    <scope>NUCLEOTIDE SEQUENCE [LARGE SCALE GENOMIC DNA]</scope>
    <source>
        <strain evidence="2 3">22II14-10F7</strain>
    </source>
</reference>
<dbReference type="STRING" id="1185767.IIF7_07196"/>
<keyword evidence="1" id="KW-0472">Membrane</keyword>
<name>A0A1Y1T5L0_9FLAO</name>
<sequence length="151" mass="17725">MSHLKTNLPFFRYQRKLVLLWFIWGSIIFIFTFQKSFFGYFKHSTEPIWTFIGVYLGGIYSLITGSSFFKHKLSNYLLKDIIYFRLAYISSIIYLLGVSIVIFIVPLYILQNGGNLEDFRNALAKTNTIFKVLLPIQIGLLAYFFFKKEKG</sequence>
<feature type="transmembrane region" description="Helical" evidence="1">
    <location>
        <begin position="129"/>
        <end position="146"/>
    </location>
</feature>
<keyword evidence="1" id="KW-1133">Transmembrane helix</keyword>
<accession>A0A1Y1T5L0</accession>
<feature type="transmembrane region" description="Helical" evidence="1">
    <location>
        <begin position="81"/>
        <end position="109"/>
    </location>
</feature>
<protein>
    <submittedName>
        <fullName evidence="2">Uncharacterized protein</fullName>
    </submittedName>
</protein>
<keyword evidence="3" id="KW-1185">Reference proteome</keyword>